<dbReference type="EMBL" id="PP965494">
    <property type="protein sequence ID" value="XCN99948.1"/>
    <property type="molecule type" value="Genomic_DNA"/>
</dbReference>
<sequence length="2383" mass="266196">MDTTQIITHGGYEELNPLWSKSKKNKQPKTILTTNPQKGGLVDSFYSANPNNFVFDNASKYVNYGITPNKVSPNLDKELADAQSNFAKTFNSLGQALVSETILGTIKAVPDLFDAITNGVFQSDGDYQNPISNKLQEWQDYFRNEVAPIYSDPTRNDIYNGGLTNWGWWTSNAPSVMSSLTLLLPATGIVKGVGYLGKLAKTSKLASMTRNGIRGIAGIDRAIESNRELNVLQKGINKIIGSNGIVVGSDVESAASRFASIGGSALLQRTMENYQEAQGVYKDMYNEAYDKLNSMNDQEYQAFVNKNPELLQDTDTNDKEAVARRIAKKSADSDFLMNYSNIVFDVIQMYGLRNMWKGIRNSDAGSAAVSRAARMERLKVGKTAEEFEKYYDNIGKMKKAGWWIKDHAKAEKLVIAGELSEGIEESVNYISQMEGMNVGKLLLNEQDADHSPFDNRLQKYLKSGGLADSAFWGVLGGVVFHHLGSGFGRIKQTFEDRANKKEDETTGEQGKSSPFSISELGEVKSRKDDISHWANATNLYIERMNKINDGKNPFDDNKEFTTPEESQAAKEAAENDFITELALRAGHHGNLDYLKSFLQSEEVRKAMVDKGVVNEAESKQIQENNVVKVDAIMDAYTKELSGLIGIVQNRNHNKKEPDLVPIEYLQEIASANVVYNQKIANTKNKEQVADNLINTVLSEDNIRKVIGQNYTGEQVKAAVRHALITNIISDLYARKKELIAKNRKTISDKVAIDNINRTINEYSDMLSNDELRLTTAVMLASERDDQGNLGRNSQDPLAKAYDDLFSGVDEKGVQLTDDDIVRNFERFANENGLSKRLAEFDSSTNVLNQIQNANNNITRINNLVKKADEEKNSTGVKLSDLILKQAELELTRRYDQAQVINNETDLASELSFKQNTMNEVRKKVIDTSYSYINDLADKYKDEENGNIRAAVDAYFNDEQDNFDDATSFMTAKERSALRESLDALHLSSGLNYRLANTIQDVLILRTKIKDARNKANDGEEEPESGTSSTNNTNGNIPAPTPNPTSAPTPQNGSTQSGTQNTAPQSPQPTPTNNQSGTQSQSSTTQGNTQQGNSSKPNVNPKFDASKMQNLTFDNDGKVTGITSEDNGRFALIDGENNQYEVVPEDGRHAWHDDKLFENPELANEDDTELVHPPYITVDDNGTVVSFEKGLLGTEADREAYEKALEEEQAKQEETQEEENREEETPEITIPLTGSVEEGTGNPATTPTETSEGEEGTTETPSNKKTIASLDMDERTDLNAELSRNIMTALLDDSVNVDDVVAQQKDALVSQGFDVDEVNQYVDNYANEAKAMFGSSVADLYLQTVSVETQKLDNLTKEFTKAADDFLNRYAKNTKMVQRNGKYYGRLEDILRYIEQESKYTGAPEIFYNSLKDYLTSEEAKNKFVLTDVEDINRPDFLSNVHKSSYVRSVELGAQSLVTTVKLDLSEILDEDGIKAANQELQLVNSNDALETEVRTKNNANTPVLVYKHNGVIIGWQALASIDKHTGLWVRPADDWMHTIAVNNNTPDGPVKEFIKDILSRESIGGIDYSTLDDIIYKAAFDKLSKEEYKQLVAAFAAHTGIKYAVTHNYVRNADHPNYEKLLNGLAKLWRYCYQVKPSNSVAVGEYNDILMDSIDTYYDKLREEIDIARNVANGVYTPRVNVLSKGEVIRAHNKELTPDGKTRPSKDVARPVKEVLSNNSEAYIGATSNGYVAVSGLGTQKYTGYNSANGQTFLALPNTNGTIDYVAAFPRVYIGDTYYRNGEKVNAPENRILNSLVDSVTAQLEDRLANVKSLDDWNEVREFINDVFNFRRNAILSLGNSIVVQNNGNLVLKANGNEYTFFTHSAKDANAAPNVIKRKDGKLYKFDDVSDLIEDIKASAKINISSSLLNGDNNTNLPTKNKFISRNKTGFHINIPAYNGKNAFDINNSTYSQFLIDNDLVRVDLEQENSSNYRAVGVDKIGSNQTLQIDIFDTSESRPVKDVVEETPTDNPQTIVRNTINSIINDDTIANKGEAIAEYIFSDKSKDSLAKIVKLKKYNGVSDAVFPENIIFDDAKIQEFRELDKANGNALAYYDSDNEEIVVGNDWLNRTVDANTAGDDAVRVLIHEKLHSKIHNSRNPKQFREKLRTIYDDFVKAIDADLANLNDSTFDEINARFDNKAANIDALRDYLTHIKEYQFEKFSTRPDTQLEEFIVESLTSKSLMDYLNSVRVEGEHKGKTSSLWQKIMEFISRLFGIEIRDESLRAKEFNVLAEKFKDKKTTPKTKVKEETKAPVEGTLEFKEDEVQHEEVPTEDNITNISESTDAINDAELDDLLNIDASSVDDKTLSSFSSLYSAAQALPMEEQSRMLDMVERGEFSISCR</sequence>
<evidence type="ECO:0000313" key="2">
    <source>
        <dbReference type="EMBL" id="XCN99948.1"/>
    </source>
</evidence>
<feature type="compositionally biased region" description="Polar residues" evidence="1">
    <location>
        <begin position="507"/>
        <end position="516"/>
    </location>
</feature>
<feature type="compositionally biased region" description="Low complexity" evidence="1">
    <location>
        <begin position="1058"/>
        <end position="1094"/>
    </location>
</feature>
<feature type="compositionally biased region" description="Low complexity" evidence="1">
    <location>
        <begin position="1024"/>
        <end position="1037"/>
    </location>
</feature>
<feature type="compositionally biased region" description="Basic and acidic residues" evidence="1">
    <location>
        <begin position="1203"/>
        <end position="1213"/>
    </location>
</feature>
<proteinExistence type="predicted"/>
<evidence type="ECO:0000256" key="1">
    <source>
        <dbReference type="SAM" id="MobiDB-lite"/>
    </source>
</evidence>
<feature type="region of interest" description="Disordered" evidence="1">
    <location>
        <begin position="498"/>
        <end position="519"/>
    </location>
</feature>
<reference evidence="2" key="1">
    <citation type="submission" date="2024-06" db="EMBL/GenBank/DDBJ databases">
        <title>Intestivirid acquisition increases across infancy in a wild primate population.</title>
        <authorList>
            <person name="Schneider-Creas I.A."/>
            <person name="Moya I.L."/>
            <person name="Chiou K.L."/>
            <person name="Baniel A."/>
            <person name="Azanaw Haile A."/>
            <person name="Kebede F."/>
            <person name="Abebe B."/>
            <person name="Snyder-Mackler N."/>
            <person name="Varsani A."/>
        </authorList>
    </citation>
    <scope>NUCLEOTIDE SEQUENCE</scope>
    <source>
        <strain evidence="2">Int_RNL_2017_0055_MCB</strain>
    </source>
</reference>
<organism evidence="2">
    <name type="scientific">Geladintestivirus 4</name>
    <dbReference type="NCBI Taxonomy" id="3233136"/>
    <lineage>
        <taxon>Viruses</taxon>
        <taxon>Duplodnaviria</taxon>
        <taxon>Heunggongvirae</taxon>
        <taxon>Uroviricota</taxon>
        <taxon>Caudoviricetes</taxon>
        <taxon>Crassvirales</taxon>
    </lineage>
</organism>
<feature type="compositionally biased region" description="Acidic residues" evidence="1">
    <location>
        <begin position="1214"/>
        <end position="1225"/>
    </location>
</feature>
<name>A0AAU8MIG1_9CAUD</name>
<feature type="region of interest" description="Disordered" evidence="1">
    <location>
        <begin position="1203"/>
        <end position="1269"/>
    </location>
</feature>
<protein>
    <submittedName>
        <fullName evidence="2">Uncharacterized protein</fullName>
    </submittedName>
</protein>
<feature type="region of interest" description="Disordered" evidence="1">
    <location>
        <begin position="1013"/>
        <end position="1103"/>
    </location>
</feature>
<accession>A0AAU8MIG1</accession>